<dbReference type="InterPro" id="IPR027417">
    <property type="entry name" value="P-loop_NTPase"/>
</dbReference>
<feature type="domain" description="EngB-type G" evidence="11">
    <location>
        <begin position="23"/>
        <end position="195"/>
    </location>
</feature>
<protein>
    <recommendedName>
        <fullName evidence="10">Probable GTP-binding protein EngB</fullName>
    </recommendedName>
</protein>
<keyword evidence="3 10" id="KW-0132">Cell division</keyword>
<reference evidence="13" key="1">
    <citation type="submission" date="2020-07" db="EMBL/GenBank/DDBJ databases">
        <title>Complete genome sequencing of Clostridia bacterium strain 12CBH8.</title>
        <authorList>
            <person name="Sakamoto M."/>
            <person name="Murakami T."/>
            <person name="Mori H."/>
        </authorList>
    </citation>
    <scope>NUCLEOTIDE SEQUENCE [LARGE SCALE GENOMIC DNA]</scope>
    <source>
        <strain evidence="13">12CBH8</strain>
    </source>
</reference>
<dbReference type="GO" id="GO:0005525">
    <property type="term" value="F:GTP binding"/>
    <property type="evidence" value="ECO:0007669"/>
    <property type="project" value="UniProtKB-UniRule"/>
</dbReference>
<dbReference type="PANTHER" id="PTHR11649">
    <property type="entry name" value="MSS1/TRME-RELATED GTP-BINDING PROTEIN"/>
    <property type="match status" value="1"/>
</dbReference>
<evidence type="ECO:0000256" key="3">
    <source>
        <dbReference type="ARBA" id="ARBA00022618"/>
    </source>
</evidence>
<keyword evidence="7 10" id="KW-0342">GTP-binding</keyword>
<keyword evidence="5 10" id="KW-0547">Nucleotide-binding</keyword>
<evidence type="ECO:0000256" key="1">
    <source>
        <dbReference type="ARBA" id="ARBA00001946"/>
    </source>
</evidence>
<dbReference type="InterPro" id="IPR030393">
    <property type="entry name" value="G_ENGB_dom"/>
</dbReference>
<dbReference type="GO" id="GO:0046872">
    <property type="term" value="F:metal ion binding"/>
    <property type="evidence" value="ECO:0007669"/>
    <property type="project" value="UniProtKB-KW"/>
</dbReference>
<dbReference type="EMBL" id="AP023321">
    <property type="protein sequence ID" value="BCI61083.1"/>
    <property type="molecule type" value="Genomic_DNA"/>
</dbReference>
<evidence type="ECO:0000313" key="13">
    <source>
        <dbReference type="Proteomes" id="UP000593890"/>
    </source>
</evidence>
<keyword evidence="9 10" id="KW-0131">Cell cycle</keyword>
<evidence type="ECO:0000259" key="11">
    <source>
        <dbReference type="PROSITE" id="PS51706"/>
    </source>
</evidence>
<dbReference type="NCBIfam" id="TIGR03598">
    <property type="entry name" value="GTPase_YsxC"/>
    <property type="match status" value="1"/>
</dbReference>
<dbReference type="InterPro" id="IPR019987">
    <property type="entry name" value="GTP-bd_ribosome_bio_YsxC"/>
</dbReference>
<dbReference type="Pfam" id="PF01926">
    <property type="entry name" value="MMR_HSR1"/>
    <property type="match status" value="1"/>
</dbReference>
<evidence type="ECO:0000256" key="4">
    <source>
        <dbReference type="ARBA" id="ARBA00022723"/>
    </source>
</evidence>
<dbReference type="GO" id="GO:0005829">
    <property type="term" value="C:cytosol"/>
    <property type="evidence" value="ECO:0007669"/>
    <property type="project" value="TreeGrafter"/>
</dbReference>
<organism evidence="12 13">
    <name type="scientific">Solibaculum mannosilyticum</name>
    <dbReference type="NCBI Taxonomy" id="2780922"/>
    <lineage>
        <taxon>Bacteria</taxon>
        <taxon>Bacillati</taxon>
        <taxon>Bacillota</taxon>
        <taxon>Clostridia</taxon>
        <taxon>Eubacteriales</taxon>
        <taxon>Oscillospiraceae</taxon>
        <taxon>Solibaculum</taxon>
    </lineage>
</organism>
<dbReference type="CDD" id="cd01876">
    <property type="entry name" value="YihA_EngB"/>
    <property type="match status" value="1"/>
</dbReference>
<keyword evidence="4" id="KW-0479">Metal-binding</keyword>
<comment type="cofactor">
    <cofactor evidence="1">
        <name>Mg(2+)</name>
        <dbReference type="ChEBI" id="CHEBI:18420"/>
    </cofactor>
</comment>
<dbReference type="Gene3D" id="3.40.50.300">
    <property type="entry name" value="P-loop containing nucleotide triphosphate hydrolases"/>
    <property type="match status" value="1"/>
</dbReference>
<evidence type="ECO:0000256" key="2">
    <source>
        <dbReference type="ARBA" id="ARBA00009638"/>
    </source>
</evidence>
<keyword evidence="8 10" id="KW-0717">Septation</keyword>
<gene>
    <name evidence="10 12" type="primary">engB</name>
    <name evidence="12" type="ORF">C12CBH8_17220</name>
</gene>
<dbReference type="AlphaFoldDB" id="A0A7I8D782"/>
<evidence type="ECO:0000256" key="6">
    <source>
        <dbReference type="ARBA" id="ARBA00022842"/>
    </source>
</evidence>
<sequence>MLRFDLAQFELAAAMLPQLPPSSDAEIVFSGRSNVGKSSLINKLCNRKALARVSNTPGKTATINFYQLPGAHLVDLPGYGYAKVSQGEKRRWANLIEGYFESGRRIALVIQLIDMRHPPTADDLGMLQYLAHSDFRFIVALTKSDKLKPMQRKKRMEEIEQELSMIEGVAYVPFSSLNGEGAAEVRDWISKAVEEENSLWQPQDTQ</sequence>
<name>A0A7I8D782_9FIRM</name>
<accession>A0A7I8D782</accession>
<comment type="function">
    <text evidence="10">Necessary for normal cell division and for the maintenance of normal septation.</text>
</comment>
<evidence type="ECO:0000256" key="8">
    <source>
        <dbReference type="ARBA" id="ARBA00023210"/>
    </source>
</evidence>
<keyword evidence="6" id="KW-0460">Magnesium</keyword>
<dbReference type="PROSITE" id="PS51706">
    <property type="entry name" value="G_ENGB"/>
    <property type="match status" value="1"/>
</dbReference>
<evidence type="ECO:0000313" key="12">
    <source>
        <dbReference type="EMBL" id="BCI61083.1"/>
    </source>
</evidence>
<dbReference type="GO" id="GO:0000917">
    <property type="term" value="P:division septum assembly"/>
    <property type="evidence" value="ECO:0007669"/>
    <property type="project" value="UniProtKB-KW"/>
</dbReference>
<keyword evidence="13" id="KW-1185">Reference proteome</keyword>
<dbReference type="KEGG" id="sman:C12CBH8_17220"/>
<dbReference type="InterPro" id="IPR006073">
    <property type="entry name" value="GTP-bd"/>
</dbReference>
<dbReference type="SUPFAM" id="SSF52540">
    <property type="entry name" value="P-loop containing nucleoside triphosphate hydrolases"/>
    <property type="match status" value="1"/>
</dbReference>
<evidence type="ECO:0000256" key="10">
    <source>
        <dbReference type="HAMAP-Rule" id="MF_00321"/>
    </source>
</evidence>
<dbReference type="Proteomes" id="UP000593890">
    <property type="component" value="Chromosome"/>
</dbReference>
<comment type="similarity">
    <text evidence="2 10">Belongs to the TRAFAC class TrmE-Era-EngA-EngB-Septin-like GTPase superfamily. EngB GTPase family.</text>
</comment>
<dbReference type="HAMAP" id="MF_00321">
    <property type="entry name" value="GTPase_EngB"/>
    <property type="match status" value="1"/>
</dbReference>
<evidence type="ECO:0000256" key="9">
    <source>
        <dbReference type="ARBA" id="ARBA00023306"/>
    </source>
</evidence>
<dbReference type="PANTHER" id="PTHR11649:SF13">
    <property type="entry name" value="ENGB-TYPE G DOMAIN-CONTAINING PROTEIN"/>
    <property type="match status" value="1"/>
</dbReference>
<evidence type="ECO:0000256" key="7">
    <source>
        <dbReference type="ARBA" id="ARBA00023134"/>
    </source>
</evidence>
<proteinExistence type="inferred from homology"/>
<evidence type="ECO:0000256" key="5">
    <source>
        <dbReference type="ARBA" id="ARBA00022741"/>
    </source>
</evidence>